<accession>A0A439D7I5</accession>
<name>A0A439D7I5_9PEZI</name>
<dbReference type="EMBL" id="RYZI01000117">
    <property type="protein sequence ID" value="RWA10368.1"/>
    <property type="molecule type" value="Genomic_DNA"/>
</dbReference>
<comment type="caution">
    <text evidence="2">The sequence shown here is derived from an EMBL/GenBank/DDBJ whole genome shotgun (WGS) entry which is preliminary data.</text>
</comment>
<dbReference type="Proteomes" id="UP000286045">
    <property type="component" value="Unassembled WGS sequence"/>
</dbReference>
<sequence>MSFDSSTTCTPTQSATHWIDSPPFAPNEPAMLAYISRSHLSHARRTGYNIMSGPKGTFNHPVHRLQVLRSKTLLPQNADEDSYFVAVMVAMAQKSVYPDIKSSQGFAPRDVKVHLVTVAEEEHTLIAYTATVPAALLSMFHEPDVAPTGNSEIRIEYSQVPVWPVPGLNERLGKALGFDIVGNFDVNLIYNFDEDNLPAWETSSSVFRSTPPKRKRSIFSEVANTSFSENRDSDRLKDMFPKKRRAEKTSDAPSGPLRSKTGSRRCERRETGIVGVVQ</sequence>
<evidence type="ECO:0000256" key="1">
    <source>
        <dbReference type="SAM" id="MobiDB-lite"/>
    </source>
</evidence>
<protein>
    <submittedName>
        <fullName evidence="2">Uncharacterized protein</fullName>
    </submittedName>
</protein>
<proteinExistence type="predicted"/>
<dbReference type="STRING" id="363999.A0A439D7I5"/>
<evidence type="ECO:0000313" key="3">
    <source>
        <dbReference type="Proteomes" id="UP000286045"/>
    </source>
</evidence>
<reference evidence="2 3" key="1">
    <citation type="submission" date="2018-12" db="EMBL/GenBank/DDBJ databases">
        <title>Draft genome sequence of Xylaria grammica IHI A82.</title>
        <authorList>
            <person name="Buettner E."/>
            <person name="Kellner H."/>
        </authorList>
    </citation>
    <scope>NUCLEOTIDE SEQUENCE [LARGE SCALE GENOMIC DNA]</scope>
    <source>
        <strain evidence="2 3">IHI A82</strain>
    </source>
</reference>
<feature type="region of interest" description="Disordered" evidence="1">
    <location>
        <begin position="1"/>
        <end position="22"/>
    </location>
</feature>
<feature type="compositionally biased region" description="Basic and acidic residues" evidence="1">
    <location>
        <begin position="230"/>
        <end position="241"/>
    </location>
</feature>
<feature type="region of interest" description="Disordered" evidence="1">
    <location>
        <begin position="230"/>
        <end position="278"/>
    </location>
</feature>
<dbReference type="AlphaFoldDB" id="A0A439D7I5"/>
<feature type="compositionally biased region" description="Polar residues" evidence="1">
    <location>
        <begin position="1"/>
        <end position="16"/>
    </location>
</feature>
<organism evidence="2 3">
    <name type="scientific">Xylaria grammica</name>
    <dbReference type="NCBI Taxonomy" id="363999"/>
    <lineage>
        <taxon>Eukaryota</taxon>
        <taxon>Fungi</taxon>
        <taxon>Dikarya</taxon>
        <taxon>Ascomycota</taxon>
        <taxon>Pezizomycotina</taxon>
        <taxon>Sordariomycetes</taxon>
        <taxon>Xylariomycetidae</taxon>
        <taxon>Xylariales</taxon>
        <taxon>Xylariaceae</taxon>
        <taxon>Xylaria</taxon>
    </lineage>
</organism>
<keyword evidence="3" id="KW-1185">Reference proteome</keyword>
<gene>
    <name evidence="2" type="ORF">EKO27_g4763</name>
</gene>
<evidence type="ECO:0000313" key="2">
    <source>
        <dbReference type="EMBL" id="RWA10368.1"/>
    </source>
</evidence>